<evidence type="ECO:0000313" key="2">
    <source>
        <dbReference type="EMBL" id="WVZ54594.1"/>
    </source>
</evidence>
<gene>
    <name evidence="2" type="ORF">U9M48_005368</name>
</gene>
<proteinExistence type="predicted"/>
<keyword evidence="3" id="KW-1185">Reference proteome</keyword>
<name>A0AAQ3PS28_PASNO</name>
<dbReference type="AlphaFoldDB" id="A0AAQ3PS28"/>
<sequence>MESGFGEASSRPRRSGGASLRQCLQKTSQLLLLHLRTQQRPLLYKLPDLHWIYLSDWAPYASMQGCYYYFRHSNS</sequence>
<feature type="region of interest" description="Disordered" evidence="1">
    <location>
        <begin position="1"/>
        <end position="20"/>
    </location>
</feature>
<reference evidence="2 3" key="1">
    <citation type="submission" date="2024-02" db="EMBL/GenBank/DDBJ databases">
        <title>High-quality chromosome-scale genome assembly of Pensacola bahiagrass (Paspalum notatum Flugge var. saurae).</title>
        <authorList>
            <person name="Vega J.M."/>
            <person name="Podio M."/>
            <person name="Orjuela J."/>
            <person name="Siena L.A."/>
            <person name="Pessino S.C."/>
            <person name="Combes M.C."/>
            <person name="Mariac C."/>
            <person name="Albertini E."/>
            <person name="Pupilli F."/>
            <person name="Ortiz J.P.A."/>
            <person name="Leblanc O."/>
        </authorList>
    </citation>
    <scope>NUCLEOTIDE SEQUENCE [LARGE SCALE GENOMIC DNA]</scope>
    <source>
        <strain evidence="2">R1</strain>
        <tissue evidence="2">Leaf</tissue>
    </source>
</reference>
<dbReference type="EMBL" id="CP144745">
    <property type="protein sequence ID" value="WVZ54594.1"/>
    <property type="molecule type" value="Genomic_DNA"/>
</dbReference>
<protein>
    <submittedName>
        <fullName evidence="2">Uncharacterized protein</fullName>
    </submittedName>
</protein>
<evidence type="ECO:0000313" key="3">
    <source>
        <dbReference type="Proteomes" id="UP001341281"/>
    </source>
</evidence>
<dbReference type="Proteomes" id="UP001341281">
    <property type="component" value="Chromosome 01"/>
</dbReference>
<organism evidence="2 3">
    <name type="scientific">Paspalum notatum var. saurae</name>
    <dbReference type="NCBI Taxonomy" id="547442"/>
    <lineage>
        <taxon>Eukaryota</taxon>
        <taxon>Viridiplantae</taxon>
        <taxon>Streptophyta</taxon>
        <taxon>Embryophyta</taxon>
        <taxon>Tracheophyta</taxon>
        <taxon>Spermatophyta</taxon>
        <taxon>Magnoliopsida</taxon>
        <taxon>Liliopsida</taxon>
        <taxon>Poales</taxon>
        <taxon>Poaceae</taxon>
        <taxon>PACMAD clade</taxon>
        <taxon>Panicoideae</taxon>
        <taxon>Andropogonodae</taxon>
        <taxon>Paspaleae</taxon>
        <taxon>Paspalinae</taxon>
        <taxon>Paspalum</taxon>
    </lineage>
</organism>
<accession>A0AAQ3PS28</accession>
<evidence type="ECO:0000256" key="1">
    <source>
        <dbReference type="SAM" id="MobiDB-lite"/>
    </source>
</evidence>